<evidence type="ECO:0000256" key="1">
    <source>
        <dbReference type="SAM" id="MobiDB-lite"/>
    </source>
</evidence>
<sequence>MPSTWPGIEPTTLDIEDQRYTNLPTRSTQRMSKCKKYLKPTAQNRFAKQPARPVRCRHEFVPCDTVEPSVVEWEAAHGLGRCAGLCSPSTVHRRRGPVEGKPRKNINQVTCPDEESNPGHLVSRPDALTVSPQVWHGGGGAVAAAADDDDDDDDDDDSCIQKSGQHI</sequence>
<feature type="region of interest" description="Disordered" evidence="1">
    <location>
        <begin position="90"/>
        <end position="167"/>
    </location>
</feature>
<protein>
    <submittedName>
        <fullName evidence="2">Uncharacterized protein</fullName>
    </submittedName>
</protein>
<gene>
    <name evidence="2" type="ORF">ANN_13204</name>
</gene>
<comment type="caution">
    <text evidence="2">The sequence shown here is derived from an EMBL/GenBank/DDBJ whole genome shotgun (WGS) entry which is preliminary data.</text>
</comment>
<accession>A0ABQ8TL00</accession>
<feature type="compositionally biased region" description="Acidic residues" evidence="1">
    <location>
        <begin position="146"/>
        <end position="158"/>
    </location>
</feature>
<dbReference type="EMBL" id="JAJSOF020000009">
    <property type="protein sequence ID" value="KAJ4446508.1"/>
    <property type="molecule type" value="Genomic_DNA"/>
</dbReference>
<name>A0ABQ8TL00_PERAM</name>
<evidence type="ECO:0000313" key="3">
    <source>
        <dbReference type="Proteomes" id="UP001148838"/>
    </source>
</evidence>
<reference evidence="2 3" key="1">
    <citation type="journal article" date="2022" name="Allergy">
        <title>Genome assembly and annotation of Periplaneta americana reveal a comprehensive cockroach allergen profile.</title>
        <authorList>
            <person name="Wang L."/>
            <person name="Xiong Q."/>
            <person name="Saelim N."/>
            <person name="Wang L."/>
            <person name="Nong W."/>
            <person name="Wan A.T."/>
            <person name="Shi M."/>
            <person name="Liu X."/>
            <person name="Cao Q."/>
            <person name="Hui J.H.L."/>
            <person name="Sookrung N."/>
            <person name="Leung T.F."/>
            <person name="Tungtrongchitr A."/>
            <person name="Tsui S.K.W."/>
        </authorList>
    </citation>
    <scope>NUCLEOTIDE SEQUENCE [LARGE SCALE GENOMIC DNA]</scope>
    <source>
        <strain evidence="2">PWHHKU_190912</strain>
    </source>
</reference>
<keyword evidence="3" id="KW-1185">Reference proteome</keyword>
<evidence type="ECO:0000313" key="2">
    <source>
        <dbReference type="EMBL" id="KAJ4446508.1"/>
    </source>
</evidence>
<dbReference type="Proteomes" id="UP001148838">
    <property type="component" value="Unassembled WGS sequence"/>
</dbReference>
<organism evidence="2 3">
    <name type="scientific">Periplaneta americana</name>
    <name type="common">American cockroach</name>
    <name type="synonym">Blatta americana</name>
    <dbReference type="NCBI Taxonomy" id="6978"/>
    <lineage>
        <taxon>Eukaryota</taxon>
        <taxon>Metazoa</taxon>
        <taxon>Ecdysozoa</taxon>
        <taxon>Arthropoda</taxon>
        <taxon>Hexapoda</taxon>
        <taxon>Insecta</taxon>
        <taxon>Pterygota</taxon>
        <taxon>Neoptera</taxon>
        <taxon>Polyneoptera</taxon>
        <taxon>Dictyoptera</taxon>
        <taxon>Blattodea</taxon>
        <taxon>Blattoidea</taxon>
        <taxon>Blattidae</taxon>
        <taxon>Blattinae</taxon>
        <taxon>Periplaneta</taxon>
    </lineage>
</organism>
<proteinExistence type="predicted"/>